<dbReference type="GO" id="GO:0005886">
    <property type="term" value="C:plasma membrane"/>
    <property type="evidence" value="ECO:0007669"/>
    <property type="project" value="UniProtKB-SubCell"/>
</dbReference>
<evidence type="ECO:0000256" key="2">
    <source>
        <dbReference type="ARBA" id="ARBA00008610"/>
    </source>
</evidence>
<sequence length="365" mass="39554">MNMKKRDPITKWVFSSVLALCLICAAIFGGLYVKSLLSQKNVGKVAGTIHPAVLYDGAGKGDYAFNDSAYEDGVKKFEYNYRTKVVEVEPGTRNLTEVVREQARANHSPIIALGFSYSNAITTVSKEYPNLQFVIIDSVVEGPNVQSIIFKEHEGSYLVGALAALASQTHSVGFVGGMDIPLIHKFGCGFAQGAKAVDPNIRLTSTTLGTTTEAFANPKKAQKIATQMFANGVDIIFAAAGGSGEGVYQAAFESGNRAIAVDASQNWRFTGETIISSMLKEVGFAAYQSMEEAIHGKWKSGTKLLGLKEGGVSWSLDMFNRNKSVKSEWIEQIDEIKEELIDGDVKVYDYSNDQTCPVDTGMFAS</sequence>
<evidence type="ECO:0000256" key="3">
    <source>
        <dbReference type="ARBA" id="ARBA00022475"/>
    </source>
</evidence>
<evidence type="ECO:0000256" key="7">
    <source>
        <dbReference type="SAM" id="Phobius"/>
    </source>
</evidence>
<dbReference type="AlphaFoldDB" id="A0A0C5V012"/>
<keyword evidence="4" id="KW-0732">Signal</keyword>
<evidence type="ECO:0000313" key="10">
    <source>
        <dbReference type="Proteomes" id="UP000032266"/>
    </source>
</evidence>
<dbReference type="RefSeq" id="WP_052830037.1">
    <property type="nucleotide sequence ID" value="NZ_CP007142.1"/>
</dbReference>
<feature type="transmembrane region" description="Helical" evidence="7">
    <location>
        <begin position="12"/>
        <end position="33"/>
    </location>
</feature>
<evidence type="ECO:0000256" key="1">
    <source>
        <dbReference type="ARBA" id="ARBA00004193"/>
    </source>
</evidence>
<dbReference type="OrthoDB" id="9784230at2"/>
<dbReference type="STRING" id="1445510.YC6258_00860"/>
<dbReference type="InterPro" id="IPR050957">
    <property type="entry name" value="BMP_lipoprotein"/>
</dbReference>
<proteinExistence type="inferred from homology"/>
<dbReference type="InterPro" id="IPR003760">
    <property type="entry name" value="PnrA-like"/>
</dbReference>
<keyword evidence="3" id="KW-1003">Cell membrane</keyword>
<reference evidence="9 10" key="1">
    <citation type="submission" date="2014-01" db="EMBL/GenBank/DDBJ databases">
        <title>Full genme sequencing of cellulolytic bacterium Gynuella sunshinyii YC6258T gen. nov., sp. nov.</title>
        <authorList>
            <person name="Khan H."/>
            <person name="Chung E.J."/>
            <person name="Chung Y.R."/>
        </authorList>
    </citation>
    <scope>NUCLEOTIDE SEQUENCE [LARGE SCALE GENOMIC DNA]</scope>
    <source>
        <strain evidence="9 10">YC6258</strain>
    </source>
</reference>
<organism evidence="9 10">
    <name type="scientific">Gynuella sunshinyii YC6258</name>
    <dbReference type="NCBI Taxonomy" id="1445510"/>
    <lineage>
        <taxon>Bacteria</taxon>
        <taxon>Pseudomonadati</taxon>
        <taxon>Pseudomonadota</taxon>
        <taxon>Gammaproteobacteria</taxon>
        <taxon>Oceanospirillales</taxon>
        <taxon>Saccharospirillaceae</taxon>
        <taxon>Gynuella</taxon>
    </lineage>
</organism>
<dbReference type="KEGG" id="gsn:YC6258_00860"/>
<accession>A0A0C5V012</accession>
<gene>
    <name evidence="9" type="ORF">YC6258_00860</name>
</gene>
<dbReference type="Pfam" id="PF02608">
    <property type="entry name" value="Bmp"/>
    <property type="match status" value="1"/>
</dbReference>
<evidence type="ECO:0000256" key="4">
    <source>
        <dbReference type="ARBA" id="ARBA00022729"/>
    </source>
</evidence>
<dbReference type="EMBL" id="CP007142">
    <property type="protein sequence ID" value="AJQ92910.1"/>
    <property type="molecule type" value="Genomic_DNA"/>
</dbReference>
<keyword evidence="6 9" id="KW-0449">Lipoprotein</keyword>
<evidence type="ECO:0000313" key="9">
    <source>
        <dbReference type="EMBL" id="AJQ92910.1"/>
    </source>
</evidence>
<evidence type="ECO:0000259" key="8">
    <source>
        <dbReference type="Pfam" id="PF02608"/>
    </source>
</evidence>
<dbReference type="SUPFAM" id="SSF53822">
    <property type="entry name" value="Periplasmic binding protein-like I"/>
    <property type="match status" value="1"/>
</dbReference>
<dbReference type="HOGENOM" id="CLU_038813_0_0_6"/>
<keyword evidence="7" id="KW-0812">Transmembrane</keyword>
<comment type="subcellular location">
    <subcellularLocation>
        <location evidence="1">Cell membrane</location>
        <topology evidence="1">Lipid-anchor</topology>
    </subcellularLocation>
</comment>
<evidence type="ECO:0000256" key="5">
    <source>
        <dbReference type="ARBA" id="ARBA00023136"/>
    </source>
</evidence>
<dbReference type="PANTHER" id="PTHR34296">
    <property type="entry name" value="TRANSCRIPTIONAL ACTIVATOR PROTEIN MED"/>
    <property type="match status" value="1"/>
</dbReference>
<feature type="domain" description="ABC transporter substrate-binding protein PnrA-like" evidence="8">
    <location>
        <begin position="58"/>
        <end position="349"/>
    </location>
</feature>
<keyword evidence="5 7" id="KW-0472">Membrane</keyword>
<dbReference type="Proteomes" id="UP000032266">
    <property type="component" value="Chromosome"/>
</dbReference>
<comment type="similarity">
    <text evidence="2">Belongs to the BMP lipoprotein family.</text>
</comment>
<evidence type="ECO:0000256" key="6">
    <source>
        <dbReference type="ARBA" id="ARBA00023288"/>
    </source>
</evidence>
<dbReference type="Gene3D" id="3.40.50.2300">
    <property type="match status" value="2"/>
</dbReference>
<name>A0A0C5V012_9GAMM</name>
<dbReference type="InterPro" id="IPR028082">
    <property type="entry name" value="Peripla_BP_I"/>
</dbReference>
<keyword evidence="7" id="KW-1133">Transmembrane helix</keyword>
<dbReference type="CDD" id="cd06354">
    <property type="entry name" value="PBP1_PrnA-like"/>
    <property type="match status" value="1"/>
</dbReference>
<dbReference type="PANTHER" id="PTHR34296:SF2">
    <property type="entry name" value="ABC TRANSPORTER GUANOSINE-BINDING PROTEIN NUPN"/>
    <property type="match status" value="1"/>
</dbReference>
<protein>
    <submittedName>
        <fullName evidence="9">Putative ABC-type transport system, periplasmic component/surface lipoprotein</fullName>
    </submittedName>
</protein>
<keyword evidence="10" id="KW-1185">Reference proteome</keyword>